<evidence type="ECO:0000256" key="7">
    <source>
        <dbReference type="ARBA" id="ARBA00022989"/>
    </source>
</evidence>
<keyword evidence="16" id="KW-1185">Reference proteome</keyword>
<feature type="domain" description="Cation-transporting P-type ATPase C-terminal" evidence="13">
    <location>
        <begin position="921"/>
        <end position="1112"/>
    </location>
</feature>
<dbReference type="InterPro" id="IPR018303">
    <property type="entry name" value="ATPase_P-typ_P_site"/>
</dbReference>
<dbReference type="InterPro" id="IPR023299">
    <property type="entry name" value="ATPase_P-typ_cyto_dom_N"/>
</dbReference>
<dbReference type="Pfam" id="PF00690">
    <property type="entry name" value="Cation_ATPase_N"/>
    <property type="match status" value="1"/>
</dbReference>
<dbReference type="Pfam" id="PF08282">
    <property type="entry name" value="Hydrolase_3"/>
    <property type="match status" value="1"/>
</dbReference>
<feature type="transmembrane region" description="Helical" evidence="10">
    <location>
        <begin position="897"/>
        <end position="924"/>
    </location>
</feature>
<name>A0AAD8XUC4_9STRA</name>
<dbReference type="FunFam" id="1.20.1110.10:FF:000065">
    <property type="entry name" value="Sarcoplasmic/endoplasmic reticulum calcium ATPase 1"/>
    <property type="match status" value="2"/>
</dbReference>
<reference evidence="15" key="1">
    <citation type="submission" date="2023-06" db="EMBL/GenBank/DDBJ databases">
        <title>Survivors Of The Sea: Transcriptome response of Skeletonema marinoi to long-term dormancy.</title>
        <authorList>
            <person name="Pinder M.I.M."/>
            <person name="Kourtchenko O."/>
            <person name="Robertson E.K."/>
            <person name="Larsson T."/>
            <person name="Maumus F."/>
            <person name="Osuna-Cruz C.M."/>
            <person name="Vancaester E."/>
            <person name="Stenow R."/>
            <person name="Vandepoele K."/>
            <person name="Ploug H."/>
            <person name="Bruchert V."/>
            <person name="Godhe A."/>
            <person name="Topel M."/>
        </authorList>
    </citation>
    <scope>NUCLEOTIDE SEQUENCE</scope>
    <source>
        <strain evidence="15">R05AC</strain>
    </source>
</reference>
<feature type="chain" id="PRO_5042271948" evidence="11">
    <location>
        <begin position="20"/>
        <end position="1124"/>
    </location>
</feature>
<dbReference type="PRINTS" id="PR00121">
    <property type="entry name" value="NAKATPASE"/>
</dbReference>
<dbReference type="PRINTS" id="PR00119">
    <property type="entry name" value="CATATPASE"/>
</dbReference>
<evidence type="ECO:0000256" key="5">
    <source>
        <dbReference type="ARBA" id="ARBA00022842"/>
    </source>
</evidence>
<dbReference type="Gene3D" id="3.40.1110.10">
    <property type="entry name" value="Calcium-transporting ATPase, cytoplasmic domain N"/>
    <property type="match status" value="1"/>
</dbReference>
<dbReference type="PANTHER" id="PTHR42861">
    <property type="entry name" value="CALCIUM-TRANSPORTING ATPASE"/>
    <property type="match status" value="1"/>
</dbReference>
<evidence type="ECO:0000256" key="9">
    <source>
        <dbReference type="ARBA" id="ARBA00048694"/>
    </source>
</evidence>
<feature type="domain" description="P-type ATPase A" evidence="12">
    <location>
        <begin position="250"/>
        <end position="361"/>
    </location>
</feature>
<dbReference type="GO" id="GO:0005388">
    <property type="term" value="F:P-type calcium transporter activity"/>
    <property type="evidence" value="ECO:0007669"/>
    <property type="project" value="UniProtKB-EC"/>
</dbReference>
<dbReference type="InterPro" id="IPR001757">
    <property type="entry name" value="P_typ_ATPase"/>
</dbReference>
<feature type="signal peptide" evidence="11">
    <location>
        <begin position="1"/>
        <end position="19"/>
    </location>
</feature>
<dbReference type="SUPFAM" id="SSF81660">
    <property type="entry name" value="Metal cation-transporting ATPase, ATP-binding domain N"/>
    <property type="match status" value="1"/>
</dbReference>
<sequence>MKFITCSLLVIFISEEVISFIVPSATRYYGADLWRRSGSLSVTKSSYSADIPYEILPMQTVIDKLTHTTNNSDHLKNGLSDEEATQLLAQVGPNALQPPKKTSIWELWLQQFDGECPNSMNNVSHLCCLSLNKTNNDILQYHAITPCISADGLVKILVAVAILSAGFSISEIWDILEENAVTEEVQSTVLQSLVEPGIIIAILLLNATVGVWQDLSARSSLESLEKMQPRLASVLRRRGDNNSSTSSEWITDYDASKLVPGDVIKLRVGDYIPADSRLGSLTSSTMYVDESSLTGESVSVGKLPGDEGLVDVKNNGEAKSIPIQLQSTMLFSGSLATRGSGVALVVRTGADTQMGTIQRTLAEAQIEGEERKTPLGLQLDEFGTQLSYVIGGICLAVWLASIPRFEDAAFSSWIEGAIYYAKVGVALGVAAIPEGLPAVITLCLSLGTRRMAEKNVIVRKLPSVETLGCTSVICTDKTGTLTTNQMTAVSFVTLEGDGEAVNVVEHDVTGSSYNPVGHVTGIGHDETLRLPNGAVSEACRIMALCNDARLIGVDGTEDGATAQYVIEGEPTEASLLSLLEKLGPEPVGETSLKPSQLASEYRGQILNSWHRYATLEFDRKRKSMSVLCSRMDSDSEEIKLLCKGAPSMLLKRCTHVKLRDGSVIPLTLDLRDKIDSAISSIGNRALRCIGLAVKEGESLEPQLRKEEGSYTEVLKDSSKYESIETGLTFAGIVAIRDPPRDGVAESIDECKQAGIRVIMITGDAKQTAEAIARDVHIFTDQDVKCPAFEGREFFALPESQQLEVLKTGNLVICRAEPADKQRLVKMLQSLNEIPAMTGDGVNDAPALQQADIGVAMGISGTDVAKEAADMVLVDDNFSTIVDAVEEGRCIYANMQAFINFLITCNIGEVIGVFIATVLGFPALLTPLHLLWVNLATDGPPATALGFNPPDPGLMSRKPRSSSEEIMTSENLLRYSIAGLYIGIATVGVYASYFLDRGISFQELQSWSTCTESCSIYADLAAPQTLALSTLVTVELLKALCSVSIDSSILTVGPQKNPWLLLGVTVPFALNLAIIYTPQLQHSFGLVPLDGSDWLKVLAWSLPIVLIDEALKYAFKKDGRELLSI</sequence>
<comment type="caution">
    <text evidence="15">The sequence shown here is derived from an EMBL/GenBank/DDBJ whole genome shotgun (WGS) entry which is preliminary data.</text>
</comment>
<dbReference type="Gene3D" id="1.20.1110.10">
    <property type="entry name" value="Calcium-transporting ATPase, transmembrane domain"/>
    <property type="match status" value="1"/>
</dbReference>
<evidence type="ECO:0000256" key="2">
    <source>
        <dbReference type="ARBA" id="ARBA00022692"/>
    </source>
</evidence>
<evidence type="ECO:0000256" key="4">
    <source>
        <dbReference type="ARBA" id="ARBA00022840"/>
    </source>
</evidence>
<dbReference type="SUPFAM" id="SSF81653">
    <property type="entry name" value="Calcium ATPase, transduction domain A"/>
    <property type="match status" value="1"/>
</dbReference>
<evidence type="ECO:0000256" key="8">
    <source>
        <dbReference type="ARBA" id="ARBA00023136"/>
    </source>
</evidence>
<protein>
    <submittedName>
        <fullName evidence="15">Calcium-transporting ATPase</fullName>
    </submittedName>
</protein>
<organism evidence="15 16">
    <name type="scientific">Skeletonema marinoi</name>
    <dbReference type="NCBI Taxonomy" id="267567"/>
    <lineage>
        <taxon>Eukaryota</taxon>
        <taxon>Sar</taxon>
        <taxon>Stramenopiles</taxon>
        <taxon>Ochrophyta</taxon>
        <taxon>Bacillariophyta</taxon>
        <taxon>Coscinodiscophyceae</taxon>
        <taxon>Thalassiosirophycidae</taxon>
        <taxon>Thalassiosirales</taxon>
        <taxon>Skeletonemataceae</taxon>
        <taxon>Skeletonema</taxon>
        <taxon>Skeletonema marinoi-dohrnii complex</taxon>
    </lineage>
</organism>
<keyword evidence="6" id="KW-1278">Translocase</keyword>
<evidence type="ECO:0000313" key="15">
    <source>
        <dbReference type="EMBL" id="KAK1734064.1"/>
    </source>
</evidence>
<dbReference type="InterPro" id="IPR023298">
    <property type="entry name" value="ATPase_P-typ_TM_dom_sf"/>
</dbReference>
<keyword evidence="8 10" id="KW-0472">Membrane</keyword>
<dbReference type="InterPro" id="IPR006068">
    <property type="entry name" value="ATPase_P-typ_cation-transptr_C"/>
</dbReference>
<evidence type="ECO:0000256" key="11">
    <source>
        <dbReference type="SAM" id="SignalP"/>
    </source>
</evidence>
<comment type="catalytic activity">
    <reaction evidence="9">
        <text>Ca(2+)(in) + ATP + H2O = Ca(2+)(out) + ADP + phosphate + H(+)</text>
        <dbReference type="Rhea" id="RHEA:18105"/>
        <dbReference type="ChEBI" id="CHEBI:15377"/>
        <dbReference type="ChEBI" id="CHEBI:15378"/>
        <dbReference type="ChEBI" id="CHEBI:29108"/>
        <dbReference type="ChEBI" id="CHEBI:30616"/>
        <dbReference type="ChEBI" id="CHEBI:43474"/>
        <dbReference type="ChEBI" id="CHEBI:456216"/>
        <dbReference type="EC" id="7.2.2.10"/>
    </reaction>
</comment>
<dbReference type="GO" id="GO:0016020">
    <property type="term" value="C:membrane"/>
    <property type="evidence" value="ECO:0007669"/>
    <property type="project" value="UniProtKB-SubCell"/>
</dbReference>
<dbReference type="Pfam" id="PF13246">
    <property type="entry name" value="Cation_ATPase"/>
    <property type="match status" value="1"/>
</dbReference>
<feature type="transmembrane region" description="Helical" evidence="10">
    <location>
        <begin position="971"/>
        <end position="994"/>
    </location>
</feature>
<keyword evidence="11" id="KW-0732">Signal</keyword>
<evidence type="ECO:0000256" key="10">
    <source>
        <dbReference type="SAM" id="Phobius"/>
    </source>
</evidence>
<keyword evidence="3" id="KW-0547">Nucleotide-binding</keyword>
<dbReference type="InterPro" id="IPR008250">
    <property type="entry name" value="ATPase_P-typ_transduc_dom_A_sf"/>
</dbReference>
<dbReference type="SFLD" id="SFLDF00027">
    <property type="entry name" value="p-type_atpase"/>
    <property type="match status" value="1"/>
</dbReference>
<dbReference type="Gene3D" id="3.40.50.1000">
    <property type="entry name" value="HAD superfamily/HAD-like"/>
    <property type="match status" value="1"/>
</dbReference>
<evidence type="ECO:0000256" key="3">
    <source>
        <dbReference type="ARBA" id="ARBA00022741"/>
    </source>
</evidence>
<dbReference type="Gene3D" id="2.70.150.10">
    <property type="entry name" value="Calcium-transporting ATPase, cytoplasmic transduction domain A"/>
    <property type="match status" value="1"/>
</dbReference>
<gene>
    <name evidence="15" type="ORF">QTG54_015322</name>
</gene>
<evidence type="ECO:0000259" key="12">
    <source>
        <dbReference type="Pfam" id="PF00122"/>
    </source>
</evidence>
<dbReference type="SFLD" id="SFLDG00002">
    <property type="entry name" value="C1.7:_P-type_atpase_like"/>
    <property type="match status" value="1"/>
</dbReference>
<dbReference type="SUPFAM" id="SSF81665">
    <property type="entry name" value="Calcium ATPase, transmembrane domain M"/>
    <property type="match status" value="2"/>
</dbReference>
<evidence type="ECO:0000256" key="6">
    <source>
        <dbReference type="ARBA" id="ARBA00022967"/>
    </source>
</evidence>
<dbReference type="PROSITE" id="PS00154">
    <property type="entry name" value="ATPASE_E1_E2"/>
    <property type="match status" value="1"/>
</dbReference>
<accession>A0AAD8XUC4</accession>
<dbReference type="Pfam" id="PF00122">
    <property type="entry name" value="E1-E2_ATPase"/>
    <property type="match status" value="1"/>
</dbReference>
<dbReference type="Pfam" id="PF00689">
    <property type="entry name" value="Cation_ATPase_C"/>
    <property type="match status" value="1"/>
</dbReference>
<dbReference type="SFLD" id="SFLDS00003">
    <property type="entry name" value="Haloacid_Dehalogenase"/>
    <property type="match status" value="1"/>
</dbReference>
<evidence type="ECO:0000259" key="14">
    <source>
        <dbReference type="Pfam" id="PF00690"/>
    </source>
</evidence>
<evidence type="ECO:0000259" key="13">
    <source>
        <dbReference type="Pfam" id="PF00689"/>
    </source>
</evidence>
<dbReference type="GO" id="GO:0016887">
    <property type="term" value="F:ATP hydrolysis activity"/>
    <property type="evidence" value="ECO:0007669"/>
    <property type="project" value="InterPro"/>
</dbReference>
<keyword evidence="2 10" id="KW-0812">Transmembrane</keyword>
<keyword evidence="5" id="KW-0460">Magnesium</keyword>
<proteinExistence type="predicted"/>
<dbReference type="InterPro" id="IPR044492">
    <property type="entry name" value="P_typ_ATPase_HD_dom"/>
</dbReference>
<dbReference type="Proteomes" id="UP001224775">
    <property type="component" value="Unassembled WGS sequence"/>
</dbReference>
<dbReference type="InterPro" id="IPR036412">
    <property type="entry name" value="HAD-like_sf"/>
</dbReference>
<keyword evidence="7 10" id="KW-1133">Transmembrane helix</keyword>
<dbReference type="InterPro" id="IPR004014">
    <property type="entry name" value="ATPase_P-typ_cation-transptr_N"/>
</dbReference>
<dbReference type="InterPro" id="IPR059000">
    <property type="entry name" value="ATPase_P-type_domA"/>
</dbReference>
<dbReference type="AlphaFoldDB" id="A0AAD8XUC4"/>
<comment type="subcellular location">
    <subcellularLocation>
        <location evidence="1">Membrane</location>
        <topology evidence="1">Multi-pass membrane protein</topology>
    </subcellularLocation>
</comment>
<dbReference type="FunFam" id="3.40.50.1000:FF:000028">
    <property type="entry name" value="Calcium-transporting P-type ATPase, putative"/>
    <property type="match status" value="1"/>
</dbReference>
<dbReference type="InterPro" id="IPR023214">
    <property type="entry name" value="HAD_sf"/>
</dbReference>
<evidence type="ECO:0000256" key="1">
    <source>
        <dbReference type="ARBA" id="ARBA00004141"/>
    </source>
</evidence>
<keyword evidence="4" id="KW-0067">ATP-binding</keyword>
<evidence type="ECO:0000313" key="16">
    <source>
        <dbReference type="Proteomes" id="UP001224775"/>
    </source>
</evidence>
<dbReference type="GO" id="GO:0005524">
    <property type="term" value="F:ATP binding"/>
    <property type="evidence" value="ECO:0007669"/>
    <property type="project" value="UniProtKB-KW"/>
</dbReference>
<dbReference type="EMBL" id="JATAAI010000042">
    <property type="protein sequence ID" value="KAK1734064.1"/>
    <property type="molecule type" value="Genomic_DNA"/>
</dbReference>
<dbReference type="NCBIfam" id="TIGR01494">
    <property type="entry name" value="ATPase_P-type"/>
    <property type="match status" value="2"/>
</dbReference>
<dbReference type="SUPFAM" id="SSF56784">
    <property type="entry name" value="HAD-like"/>
    <property type="match status" value="1"/>
</dbReference>
<feature type="domain" description="Cation-transporting P-type ATPase N-terminal" evidence="14">
    <location>
        <begin position="56"/>
        <end position="112"/>
    </location>
</feature>